<dbReference type="EMBL" id="JADYXP020000020">
    <property type="protein sequence ID" value="KAL0104397.1"/>
    <property type="molecule type" value="Genomic_DNA"/>
</dbReference>
<name>A0AAW2ERU4_9HYME</name>
<comment type="caution">
    <text evidence="2">The sequence shown here is derived from an EMBL/GenBank/DDBJ whole genome shotgun (WGS) entry which is preliminary data.</text>
</comment>
<evidence type="ECO:0000256" key="1">
    <source>
        <dbReference type="SAM" id="MobiDB-lite"/>
    </source>
</evidence>
<evidence type="ECO:0000313" key="3">
    <source>
        <dbReference type="Proteomes" id="UP001430953"/>
    </source>
</evidence>
<accession>A0AAW2ERU4</accession>
<feature type="compositionally biased region" description="Basic and acidic residues" evidence="1">
    <location>
        <begin position="16"/>
        <end position="50"/>
    </location>
</feature>
<dbReference type="Proteomes" id="UP001430953">
    <property type="component" value="Unassembled WGS sequence"/>
</dbReference>
<organism evidence="2 3">
    <name type="scientific">Cardiocondyla obscurior</name>
    <dbReference type="NCBI Taxonomy" id="286306"/>
    <lineage>
        <taxon>Eukaryota</taxon>
        <taxon>Metazoa</taxon>
        <taxon>Ecdysozoa</taxon>
        <taxon>Arthropoda</taxon>
        <taxon>Hexapoda</taxon>
        <taxon>Insecta</taxon>
        <taxon>Pterygota</taxon>
        <taxon>Neoptera</taxon>
        <taxon>Endopterygota</taxon>
        <taxon>Hymenoptera</taxon>
        <taxon>Apocrita</taxon>
        <taxon>Aculeata</taxon>
        <taxon>Formicoidea</taxon>
        <taxon>Formicidae</taxon>
        <taxon>Myrmicinae</taxon>
        <taxon>Cardiocondyla</taxon>
    </lineage>
</organism>
<feature type="region of interest" description="Disordered" evidence="1">
    <location>
        <begin position="1"/>
        <end position="108"/>
    </location>
</feature>
<feature type="compositionally biased region" description="Pro residues" evidence="1">
    <location>
        <begin position="91"/>
        <end position="104"/>
    </location>
</feature>
<evidence type="ECO:0008006" key="4">
    <source>
        <dbReference type="Google" id="ProtNLM"/>
    </source>
</evidence>
<gene>
    <name evidence="2" type="ORF">PUN28_017248</name>
</gene>
<evidence type="ECO:0000313" key="2">
    <source>
        <dbReference type="EMBL" id="KAL0104397.1"/>
    </source>
</evidence>
<sequence length="169" mass="18862">MSSRGRVPRVPSADEGGGRGARDGETGEGESQGHFESTSERRGHSLDTRRTRPSRQRGPRSSSLVCPRRRSRQVRADRGTHLPARLDWPRLDPPPSLTRVPPRPASWRPLARHSLRTAARSRDPASDGDGTGACQRAEEIVHRSAGKEKHRATCSFHARLFLFPIFPFF</sequence>
<keyword evidence="3" id="KW-1185">Reference proteome</keyword>
<protein>
    <recommendedName>
        <fullName evidence="4">Histone H3</fullName>
    </recommendedName>
</protein>
<proteinExistence type="predicted"/>
<reference evidence="2 3" key="1">
    <citation type="submission" date="2023-03" db="EMBL/GenBank/DDBJ databases">
        <title>High recombination rates correlate with genetic variation in Cardiocondyla obscurior ants.</title>
        <authorList>
            <person name="Errbii M."/>
        </authorList>
    </citation>
    <scope>NUCLEOTIDE SEQUENCE [LARGE SCALE GENOMIC DNA]</scope>
    <source>
        <strain evidence="2">Alpha-2009</strain>
        <tissue evidence="2">Whole body</tissue>
    </source>
</reference>
<dbReference type="AlphaFoldDB" id="A0AAW2ERU4"/>